<dbReference type="PANTHER" id="PTHR21094">
    <property type="entry name" value="GOS-28 SNARE- RELATED"/>
    <property type="match status" value="1"/>
</dbReference>
<dbReference type="GO" id="GO:0031201">
    <property type="term" value="C:SNARE complex"/>
    <property type="evidence" value="ECO:0007669"/>
    <property type="project" value="TreeGrafter"/>
</dbReference>
<keyword evidence="6" id="KW-1133">Transmembrane helix</keyword>
<proteinExistence type="inferred from homology"/>
<dbReference type="STRING" id="542762.A0A4S4E1V5"/>
<keyword evidence="4" id="KW-0812">Transmembrane</keyword>
<sequence>MTDPTMELLQESGWEELRKEARKIEGDLDVKLSSYAKLGSRFSHGDLSELRISNTRAYEFAIGIVFVNYCVTCIVCYVDSGSPTTVGSSRSWKSMEMEIQSLLEKLLDINDAMSRCAASATPTTSVTQKLARHRDILHEFTQTALIADYLRVSYSGMHTKQASTPPSSVLYTVMTPPYSVLYNVMTPPYSVLYNVMTPPYSVLYNVMTPPYSVLYNVMTPPYSVLYNVMTPPYSVLYNVMTPPYSVLYNVMTPPYSVLYNVMTPPYSVLYNVMTPPYSVLYNVMTPPYSVLYNVMTPPYSVLYNVMTPPYSVLYNVMTPPYSVLYNVMTPPYSVLYNVMTPPYSVLYNVMTPPYSVLYNVMTPPYSVLYNVMTPPYSVLYNVMTPPYSVLYNVMTPPYSVLYNVMTPPYSVLYNVMTPPYSVLYNVMTPPYSVLYNVMTPPYSVLYNVMTPPYSVLYNVMTPPYSVLYNVMTPPYSVLYNVMTPPYSVLYNVMTPPSSYVDSGSPTTVGSSRSWKSMEMEIQSLLEKLLDINDAMSRCAASATPTTSVTQKLARHRDILHEFTQTALIADYLKVSYSGMEFKRTKGNINSMREHAELLSSVREDISEYKASGSMSPRVQLLRERASIHGSISHIDDVISQAQSTRAALGSQRAFFGNVEGKVKLLSDKFPIIRGLLGSIRRKKSRDTLILSAVIAASPFMSSPSCGPWSLAVSLT</sequence>
<evidence type="ECO:0000256" key="5">
    <source>
        <dbReference type="ARBA" id="ARBA00022927"/>
    </source>
</evidence>
<evidence type="ECO:0000313" key="10">
    <source>
        <dbReference type="Proteomes" id="UP000306102"/>
    </source>
</evidence>
<evidence type="ECO:0008006" key="11">
    <source>
        <dbReference type="Google" id="ProtNLM"/>
    </source>
</evidence>
<keyword evidence="5" id="KW-0653">Protein transport</keyword>
<dbReference type="InterPro" id="IPR023601">
    <property type="entry name" value="Golgi_SNAP_su1"/>
</dbReference>
<dbReference type="AlphaFoldDB" id="A0A4S4E1V5"/>
<evidence type="ECO:0000256" key="8">
    <source>
        <dbReference type="ARBA" id="ARBA00023136"/>
    </source>
</evidence>
<reference evidence="9 10" key="1">
    <citation type="journal article" date="2018" name="Proc. Natl. Acad. Sci. U.S.A.">
        <title>Draft genome sequence of Camellia sinensis var. sinensis provides insights into the evolution of the tea genome and tea quality.</title>
        <authorList>
            <person name="Wei C."/>
            <person name="Yang H."/>
            <person name="Wang S."/>
            <person name="Zhao J."/>
            <person name="Liu C."/>
            <person name="Gao L."/>
            <person name="Xia E."/>
            <person name="Lu Y."/>
            <person name="Tai Y."/>
            <person name="She G."/>
            <person name="Sun J."/>
            <person name="Cao H."/>
            <person name="Tong W."/>
            <person name="Gao Q."/>
            <person name="Li Y."/>
            <person name="Deng W."/>
            <person name="Jiang X."/>
            <person name="Wang W."/>
            <person name="Chen Q."/>
            <person name="Zhang S."/>
            <person name="Li H."/>
            <person name="Wu J."/>
            <person name="Wang P."/>
            <person name="Li P."/>
            <person name="Shi C."/>
            <person name="Zheng F."/>
            <person name="Jian J."/>
            <person name="Huang B."/>
            <person name="Shan D."/>
            <person name="Shi M."/>
            <person name="Fang C."/>
            <person name="Yue Y."/>
            <person name="Li F."/>
            <person name="Li D."/>
            <person name="Wei S."/>
            <person name="Han B."/>
            <person name="Jiang C."/>
            <person name="Yin Y."/>
            <person name="Xia T."/>
            <person name="Zhang Z."/>
            <person name="Bennetzen J.L."/>
            <person name="Zhao S."/>
            <person name="Wan X."/>
        </authorList>
    </citation>
    <scope>NUCLEOTIDE SEQUENCE [LARGE SCALE GENOMIC DNA]</scope>
    <source>
        <strain evidence="10">cv. Shuchazao</strain>
        <tissue evidence="9">Leaf</tissue>
    </source>
</reference>
<evidence type="ECO:0000256" key="3">
    <source>
        <dbReference type="ARBA" id="ARBA00022448"/>
    </source>
</evidence>
<name>A0A4S4E1V5_CAMSN</name>
<dbReference type="GO" id="GO:0006888">
    <property type="term" value="P:endoplasmic reticulum to Golgi vesicle-mediated transport"/>
    <property type="evidence" value="ECO:0007669"/>
    <property type="project" value="InterPro"/>
</dbReference>
<dbReference type="GO" id="GO:0000139">
    <property type="term" value="C:Golgi membrane"/>
    <property type="evidence" value="ECO:0007669"/>
    <property type="project" value="UniProtKB-SubCell"/>
</dbReference>
<evidence type="ECO:0000256" key="1">
    <source>
        <dbReference type="ARBA" id="ARBA00004409"/>
    </source>
</evidence>
<dbReference type="GO" id="GO:0005797">
    <property type="term" value="C:Golgi medial cisterna"/>
    <property type="evidence" value="ECO:0007669"/>
    <property type="project" value="TreeGrafter"/>
</dbReference>
<dbReference type="GO" id="GO:0005801">
    <property type="term" value="C:cis-Golgi network"/>
    <property type="evidence" value="ECO:0007669"/>
    <property type="project" value="InterPro"/>
</dbReference>
<gene>
    <name evidence="9" type="ORF">TEA_010584</name>
</gene>
<organism evidence="9 10">
    <name type="scientific">Camellia sinensis var. sinensis</name>
    <name type="common">China tea</name>
    <dbReference type="NCBI Taxonomy" id="542762"/>
    <lineage>
        <taxon>Eukaryota</taxon>
        <taxon>Viridiplantae</taxon>
        <taxon>Streptophyta</taxon>
        <taxon>Embryophyta</taxon>
        <taxon>Tracheophyta</taxon>
        <taxon>Spermatophyta</taxon>
        <taxon>Magnoliopsida</taxon>
        <taxon>eudicotyledons</taxon>
        <taxon>Gunneridae</taxon>
        <taxon>Pentapetalae</taxon>
        <taxon>asterids</taxon>
        <taxon>Ericales</taxon>
        <taxon>Theaceae</taxon>
        <taxon>Camellia</taxon>
    </lineage>
</organism>
<evidence type="ECO:0000256" key="6">
    <source>
        <dbReference type="ARBA" id="ARBA00022989"/>
    </source>
</evidence>
<protein>
    <recommendedName>
        <fullName evidence="11">Golgi SNAP receptor complex member 1</fullName>
    </recommendedName>
</protein>
<dbReference type="GO" id="GO:0048219">
    <property type="term" value="P:inter-Golgi cisterna vesicle-mediated transport"/>
    <property type="evidence" value="ECO:0007669"/>
    <property type="project" value="TreeGrafter"/>
</dbReference>
<dbReference type="Pfam" id="PF12352">
    <property type="entry name" value="V-SNARE_C"/>
    <property type="match status" value="1"/>
</dbReference>
<dbReference type="EMBL" id="SDRB02008225">
    <property type="protein sequence ID" value="THG09808.1"/>
    <property type="molecule type" value="Genomic_DNA"/>
</dbReference>
<dbReference type="GO" id="GO:0015031">
    <property type="term" value="P:protein transport"/>
    <property type="evidence" value="ECO:0007669"/>
    <property type="project" value="UniProtKB-KW"/>
</dbReference>
<comment type="similarity">
    <text evidence="2">Belongs to the GOSR1 family.</text>
</comment>
<dbReference type="GO" id="GO:0006906">
    <property type="term" value="P:vesicle fusion"/>
    <property type="evidence" value="ECO:0007669"/>
    <property type="project" value="TreeGrafter"/>
</dbReference>
<comment type="caution">
    <text evidence="9">The sequence shown here is derived from an EMBL/GenBank/DDBJ whole genome shotgun (WGS) entry which is preliminary data.</text>
</comment>
<accession>A0A4S4E1V5</accession>
<keyword evidence="7" id="KW-0333">Golgi apparatus</keyword>
<dbReference type="GO" id="GO:0005484">
    <property type="term" value="F:SNAP receptor activity"/>
    <property type="evidence" value="ECO:0007669"/>
    <property type="project" value="TreeGrafter"/>
</dbReference>
<keyword evidence="8" id="KW-0472">Membrane</keyword>
<comment type="subcellular location">
    <subcellularLocation>
        <location evidence="1">Golgi apparatus membrane</location>
        <topology evidence="1">Single-pass type IV membrane protein</topology>
    </subcellularLocation>
</comment>
<evidence type="ECO:0000256" key="7">
    <source>
        <dbReference type="ARBA" id="ARBA00023034"/>
    </source>
</evidence>
<keyword evidence="10" id="KW-1185">Reference proteome</keyword>
<evidence type="ECO:0000256" key="4">
    <source>
        <dbReference type="ARBA" id="ARBA00022692"/>
    </source>
</evidence>
<dbReference type="PANTHER" id="PTHR21094:SF2">
    <property type="entry name" value="GOLGI SNAP RECEPTOR COMPLEX MEMBER 1"/>
    <property type="match status" value="1"/>
</dbReference>
<evidence type="ECO:0000313" key="9">
    <source>
        <dbReference type="EMBL" id="THG09808.1"/>
    </source>
</evidence>
<keyword evidence="3" id="KW-0813">Transport</keyword>
<evidence type="ECO:0000256" key="2">
    <source>
        <dbReference type="ARBA" id="ARBA00008473"/>
    </source>
</evidence>
<dbReference type="Proteomes" id="UP000306102">
    <property type="component" value="Unassembled WGS sequence"/>
</dbReference>